<protein>
    <submittedName>
        <fullName evidence="2">Uncharacterized mitochondrial protein AtMg00810-like</fullName>
    </submittedName>
</protein>
<dbReference type="PANTHER" id="PTHR11439">
    <property type="entry name" value="GAG-POL-RELATED RETROTRANSPOSON"/>
    <property type="match status" value="1"/>
</dbReference>
<dbReference type="OrthoDB" id="1303089at2759"/>
<feature type="non-terminal residue" evidence="2">
    <location>
        <position position="146"/>
    </location>
</feature>
<gene>
    <name evidence="2" type="primary">LOC107797261</name>
</gene>
<keyword evidence="1" id="KW-1185">Reference proteome</keyword>
<accession>A0A1S4AG43</accession>
<dbReference type="KEGG" id="nta:107797261"/>
<proteinExistence type="predicted"/>
<dbReference type="GeneID" id="107797261"/>
<reference evidence="1" key="1">
    <citation type="journal article" date="2014" name="Nat. Commun.">
        <title>The tobacco genome sequence and its comparison with those of tomato and potato.</title>
        <authorList>
            <person name="Sierro N."/>
            <person name="Battey J.N."/>
            <person name="Ouadi S."/>
            <person name="Bakaher N."/>
            <person name="Bovet L."/>
            <person name="Willig A."/>
            <person name="Goepfert S."/>
            <person name="Peitsch M.C."/>
            <person name="Ivanov N.V."/>
        </authorList>
    </citation>
    <scope>NUCLEOTIDE SEQUENCE [LARGE SCALE GENOMIC DNA]</scope>
</reference>
<dbReference type="RefSeq" id="XP_016475616.1">
    <property type="nucleotide sequence ID" value="XM_016620130.1"/>
</dbReference>
<dbReference type="PANTHER" id="PTHR11439:SF492">
    <property type="entry name" value="REVERSE TRANSCRIPTASE TY1_COPIA-TYPE DOMAIN-CONTAINING PROTEIN"/>
    <property type="match status" value="1"/>
</dbReference>
<dbReference type="Proteomes" id="UP000790787">
    <property type="component" value="Chromosome 18"/>
</dbReference>
<evidence type="ECO:0000313" key="1">
    <source>
        <dbReference type="Proteomes" id="UP000790787"/>
    </source>
</evidence>
<sequence length="146" mass="16326">MSRPDIAFLVKTLSQFMQQPKRSHWDAAIRVVKYIKREPGLGILLRSQNSSEISVFCDADWASCPNTRKSVSGYLVKFGESPISWKSKKQNTVSKSSAEAEYRNMASGVSEVVWLTALLRELGAKVKFPVHIYSDSRAAMEISANP</sequence>
<dbReference type="STRING" id="4097.A0A1S4AG43"/>
<organism evidence="1 2">
    <name type="scientific">Nicotiana tabacum</name>
    <name type="common">Common tobacco</name>
    <dbReference type="NCBI Taxonomy" id="4097"/>
    <lineage>
        <taxon>Eukaryota</taxon>
        <taxon>Viridiplantae</taxon>
        <taxon>Streptophyta</taxon>
        <taxon>Embryophyta</taxon>
        <taxon>Tracheophyta</taxon>
        <taxon>Spermatophyta</taxon>
        <taxon>Magnoliopsida</taxon>
        <taxon>eudicotyledons</taxon>
        <taxon>Gunneridae</taxon>
        <taxon>Pentapetalae</taxon>
        <taxon>asterids</taxon>
        <taxon>lamiids</taxon>
        <taxon>Solanales</taxon>
        <taxon>Solanaceae</taxon>
        <taxon>Nicotianoideae</taxon>
        <taxon>Nicotianeae</taxon>
        <taxon>Nicotiana</taxon>
    </lineage>
</organism>
<name>A0A1S4AG43_TOBAC</name>
<reference evidence="2" key="2">
    <citation type="submission" date="2025-08" db="UniProtKB">
        <authorList>
            <consortium name="RefSeq"/>
        </authorList>
    </citation>
    <scope>IDENTIFICATION</scope>
</reference>
<evidence type="ECO:0000313" key="2">
    <source>
        <dbReference type="RefSeq" id="XP_016475616.1"/>
    </source>
</evidence>
<dbReference type="PaxDb" id="4097-A0A1S4AG43"/>
<dbReference type="AlphaFoldDB" id="A0A1S4AG43"/>
<dbReference type="CDD" id="cd09272">
    <property type="entry name" value="RNase_HI_RT_Ty1"/>
    <property type="match status" value="1"/>
</dbReference>